<feature type="region of interest" description="Disordered" evidence="1">
    <location>
        <begin position="94"/>
        <end position="126"/>
    </location>
</feature>
<evidence type="ECO:0000256" key="1">
    <source>
        <dbReference type="SAM" id="MobiDB-lite"/>
    </source>
</evidence>
<gene>
    <name evidence="3" type="ORF">J5V96_02890</name>
    <name evidence="4" type="ORF">J5V96_13135</name>
</gene>
<feature type="region of interest" description="Disordered" evidence="1">
    <location>
        <begin position="1"/>
        <end position="26"/>
    </location>
</feature>
<dbReference type="EMBL" id="JAGFOA010000005">
    <property type="protein sequence ID" value="MBO3664444.1"/>
    <property type="molecule type" value="Genomic_DNA"/>
</dbReference>
<keyword evidence="2" id="KW-1133">Transmembrane helix</keyword>
<name>A0A939QKA1_9MICO</name>
<evidence type="ECO:0000313" key="4">
    <source>
        <dbReference type="EMBL" id="MBO3664444.1"/>
    </source>
</evidence>
<dbReference type="InterPro" id="IPR021449">
    <property type="entry name" value="DUF3099"/>
</dbReference>
<dbReference type="Pfam" id="PF11298">
    <property type="entry name" value="DUF3099"/>
    <property type="match status" value="1"/>
</dbReference>
<keyword evidence="2" id="KW-0472">Membrane</keyword>
<protein>
    <submittedName>
        <fullName evidence="4">DUF3099 domain-containing protein</fullName>
    </submittedName>
</protein>
<organism evidence="4 5">
    <name type="scientific">Microbacterium stercoris</name>
    <dbReference type="NCBI Taxonomy" id="2820289"/>
    <lineage>
        <taxon>Bacteria</taxon>
        <taxon>Bacillati</taxon>
        <taxon>Actinomycetota</taxon>
        <taxon>Actinomycetes</taxon>
        <taxon>Micrococcales</taxon>
        <taxon>Microbacteriaceae</taxon>
        <taxon>Microbacterium</taxon>
    </lineage>
</organism>
<keyword evidence="5" id="KW-1185">Reference proteome</keyword>
<sequence>MRSPRKDHSAAQSATSLPVSPSDDASDRVRNYLLTMGIRVACVILAALVQPFGWWTWVFAVGAVFLPYIAVVGANAASARSATTAQAPEIAIEQAAEKPAEAPQTPPTVIRISESPAKKQDREPEA</sequence>
<evidence type="ECO:0000256" key="2">
    <source>
        <dbReference type="SAM" id="Phobius"/>
    </source>
</evidence>
<dbReference type="EMBL" id="JAGFOA010000001">
    <property type="protein sequence ID" value="MBO3662452.1"/>
    <property type="molecule type" value="Genomic_DNA"/>
</dbReference>
<proteinExistence type="predicted"/>
<feature type="compositionally biased region" description="Basic and acidic residues" evidence="1">
    <location>
        <begin position="116"/>
        <end position="126"/>
    </location>
</feature>
<evidence type="ECO:0000313" key="3">
    <source>
        <dbReference type="EMBL" id="MBO3662452.1"/>
    </source>
</evidence>
<feature type="compositionally biased region" description="Polar residues" evidence="1">
    <location>
        <begin position="10"/>
        <end position="19"/>
    </location>
</feature>
<feature type="transmembrane region" description="Helical" evidence="2">
    <location>
        <begin position="32"/>
        <end position="49"/>
    </location>
</feature>
<evidence type="ECO:0000313" key="5">
    <source>
        <dbReference type="Proteomes" id="UP000680132"/>
    </source>
</evidence>
<keyword evidence="2" id="KW-0812">Transmembrane</keyword>
<dbReference type="Proteomes" id="UP000680132">
    <property type="component" value="Unassembled WGS sequence"/>
</dbReference>
<dbReference type="RefSeq" id="WP_208500127.1">
    <property type="nucleotide sequence ID" value="NZ_JAGFOA010000001.1"/>
</dbReference>
<reference evidence="4" key="1">
    <citation type="submission" date="2021-03" db="EMBL/GenBank/DDBJ databases">
        <title>Microbacterium sp. nov., a novel actinobacterium isolated from cow dung.</title>
        <authorList>
            <person name="Zhang L."/>
        </authorList>
    </citation>
    <scope>NUCLEOTIDE SEQUENCE</scope>
    <source>
        <strain evidence="4">NEAU-LLB</strain>
    </source>
</reference>
<accession>A0A939QKA1</accession>
<comment type="caution">
    <text evidence="4">The sequence shown here is derived from an EMBL/GenBank/DDBJ whole genome shotgun (WGS) entry which is preliminary data.</text>
</comment>
<feature type="transmembrane region" description="Helical" evidence="2">
    <location>
        <begin position="55"/>
        <end position="77"/>
    </location>
</feature>
<dbReference type="AlphaFoldDB" id="A0A939QKA1"/>